<evidence type="ECO:0000259" key="8">
    <source>
        <dbReference type="PROSITE" id="PS51746"/>
    </source>
</evidence>
<feature type="domain" description="PPM-type phosphatase" evidence="8">
    <location>
        <begin position="6"/>
        <end position="227"/>
    </location>
</feature>
<comment type="caution">
    <text evidence="9">The sequence shown here is derived from an EMBL/GenBank/DDBJ whole genome shotgun (WGS) entry which is preliminary data.</text>
</comment>
<dbReference type="InterPro" id="IPR036457">
    <property type="entry name" value="PPM-type-like_dom_sf"/>
</dbReference>
<evidence type="ECO:0000256" key="2">
    <source>
        <dbReference type="ARBA" id="ARBA00022679"/>
    </source>
</evidence>
<evidence type="ECO:0000313" key="9">
    <source>
        <dbReference type="EMBL" id="KKN91367.1"/>
    </source>
</evidence>
<dbReference type="PROSITE" id="PS51746">
    <property type="entry name" value="PPM_2"/>
    <property type="match status" value="1"/>
</dbReference>
<feature type="transmembrane region" description="Helical" evidence="6">
    <location>
        <begin position="533"/>
        <end position="553"/>
    </location>
</feature>
<keyword evidence="6" id="KW-0472">Membrane</keyword>
<dbReference type="InterPro" id="IPR011009">
    <property type="entry name" value="Kinase-like_dom_sf"/>
</dbReference>
<evidence type="ECO:0000256" key="3">
    <source>
        <dbReference type="ARBA" id="ARBA00022741"/>
    </source>
</evidence>
<dbReference type="SUPFAM" id="SSF81606">
    <property type="entry name" value="PP2C-like"/>
    <property type="match status" value="1"/>
</dbReference>
<dbReference type="InterPro" id="IPR000719">
    <property type="entry name" value="Prot_kinase_dom"/>
</dbReference>
<protein>
    <submittedName>
        <fullName evidence="9">Uncharacterized protein</fullName>
    </submittedName>
</protein>
<keyword evidence="4" id="KW-0418">Kinase</keyword>
<dbReference type="PROSITE" id="PS50011">
    <property type="entry name" value="PROTEIN_KINASE_DOM"/>
    <property type="match status" value="1"/>
</dbReference>
<dbReference type="PANTHER" id="PTHR24351">
    <property type="entry name" value="RIBOSOMAL PROTEIN S6 KINASE"/>
    <property type="match status" value="1"/>
</dbReference>
<accession>A0A0F9UV64</accession>
<organism evidence="9">
    <name type="scientific">marine sediment metagenome</name>
    <dbReference type="NCBI Taxonomy" id="412755"/>
    <lineage>
        <taxon>unclassified sequences</taxon>
        <taxon>metagenomes</taxon>
        <taxon>ecological metagenomes</taxon>
    </lineage>
</organism>
<reference evidence="9" key="1">
    <citation type="journal article" date="2015" name="Nature">
        <title>Complex archaea that bridge the gap between prokaryotes and eukaryotes.</title>
        <authorList>
            <person name="Spang A."/>
            <person name="Saw J.H."/>
            <person name="Jorgensen S.L."/>
            <person name="Zaremba-Niedzwiedzka K."/>
            <person name="Martijn J."/>
            <person name="Lind A.E."/>
            <person name="van Eijk R."/>
            <person name="Schleper C."/>
            <person name="Guy L."/>
            <person name="Ettema T.J."/>
        </authorList>
    </citation>
    <scope>NUCLEOTIDE SEQUENCE</scope>
</reference>
<dbReference type="GO" id="GO:0004674">
    <property type="term" value="F:protein serine/threonine kinase activity"/>
    <property type="evidence" value="ECO:0007669"/>
    <property type="project" value="UniProtKB-KW"/>
</dbReference>
<gene>
    <name evidence="9" type="ORF">LCGC14_0219130</name>
</gene>
<keyword evidence="5" id="KW-0067">ATP-binding</keyword>
<evidence type="ECO:0000256" key="5">
    <source>
        <dbReference type="ARBA" id="ARBA00022840"/>
    </source>
</evidence>
<keyword evidence="2" id="KW-0808">Transferase</keyword>
<dbReference type="EMBL" id="LAZR01000104">
    <property type="protein sequence ID" value="KKN91367.1"/>
    <property type="molecule type" value="Genomic_DNA"/>
</dbReference>
<dbReference type="InterPro" id="IPR001932">
    <property type="entry name" value="PPM-type_phosphatase-like_dom"/>
</dbReference>
<dbReference type="Gene3D" id="1.10.510.10">
    <property type="entry name" value="Transferase(Phosphotransferase) domain 1"/>
    <property type="match status" value="1"/>
</dbReference>
<dbReference type="Pfam" id="PF00069">
    <property type="entry name" value="Pkinase"/>
    <property type="match status" value="1"/>
</dbReference>
<evidence type="ECO:0000256" key="4">
    <source>
        <dbReference type="ARBA" id="ARBA00022777"/>
    </source>
</evidence>
<feature type="domain" description="Protein kinase" evidence="7">
    <location>
        <begin position="260"/>
        <end position="526"/>
    </location>
</feature>
<dbReference type="Pfam" id="PF13672">
    <property type="entry name" value="PP2C_2"/>
    <property type="match status" value="1"/>
</dbReference>
<dbReference type="SMART" id="SM00332">
    <property type="entry name" value="PP2Cc"/>
    <property type="match status" value="1"/>
</dbReference>
<dbReference type="CDD" id="cd14014">
    <property type="entry name" value="STKc_PknB_like"/>
    <property type="match status" value="1"/>
</dbReference>
<evidence type="ECO:0000256" key="6">
    <source>
        <dbReference type="SAM" id="Phobius"/>
    </source>
</evidence>
<dbReference type="SUPFAM" id="SSF56112">
    <property type="entry name" value="Protein kinase-like (PK-like)"/>
    <property type="match status" value="1"/>
</dbReference>
<keyword evidence="1" id="KW-0723">Serine/threonine-protein kinase</keyword>
<dbReference type="AlphaFoldDB" id="A0A0F9UV64"/>
<keyword evidence="6" id="KW-1133">Transmembrane helix</keyword>
<proteinExistence type="predicted"/>
<dbReference type="GO" id="GO:0005524">
    <property type="term" value="F:ATP binding"/>
    <property type="evidence" value="ECO:0007669"/>
    <property type="project" value="UniProtKB-KW"/>
</dbReference>
<keyword evidence="6" id="KW-0812">Transmembrane</keyword>
<dbReference type="SMART" id="SM00331">
    <property type="entry name" value="PP2C_SIG"/>
    <property type="match status" value="1"/>
</dbReference>
<evidence type="ECO:0000256" key="1">
    <source>
        <dbReference type="ARBA" id="ARBA00022527"/>
    </source>
</evidence>
<dbReference type="SMART" id="SM00220">
    <property type="entry name" value="S_TKc"/>
    <property type="match status" value="1"/>
</dbReference>
<dbReference type="CDD" id="cd00143">
    <property type="entry name" value="PP2Cc"/>
    <property type="match status" value="1"/>
</dbReference>
<name>A0A0F9UV64_9ZZZZ</name>
<sequence length="555" mass="62421">MALQLSISEASDKGPRAQNQDAVRVVTPAPRLAASKGHLLAVADGVSQCQDGGLAANATLQALALDYYSTPETWTIPHALDKLLTAHNRWLRANGGGQPLLTTLTALVMRGCRYTFAHIGDCRAYLLRGGKLRRLTTEHVWEQPGMEHVLKRALGLDEHLLMDYIEGELRVDDQLLIVSDGVWASLKDSEIHSILHEQAFDEICRTLLERAHRAGSQDNASALLVRVDALPESSLSDALAPLDERALPPQLKSGQQFEGWEVVNVRAESRQSVLYRVRDSLNQTWLLKTLPASLHDDEQARHALVLEEWFMRRVASAFTPELHPLPQRRHLYYVMREYAGATLEEQRRQQGLLSIPAWRELAAQLIKAVGKLHQRNLIHRDIKPDNLLQGEDGQLRVLDFGLTFCPGLTQQENGNAPGTPSYMAPEVLNGAEPSTQQDIYSIGITLYFLLTGHYPYGEVEAFQRPRFSKPTPPSRYRPDVPPWIDDLLLRAVAVEAKERFETAEEWLLELAQGESRPLHSSHQPLLNRDPLRFWRYFALGSLALNLLLVVLLLDQ</sequence>
<dbReference type="Gene3D" id="3.60.40.10">
    <property type="entry name" value="PPM-type phosphatase domain"/>
    <property type="match status" value="1"/>
</dbReference>
<evidence type="ECO:0000259" key="7">
    <source>
        <dbReference type="PROSITE" id="PS50011"/>
    </source>
</evidence>
<keyword evidence="3" id="KW-0547">Nucleotide-binding</keyword>